<dbReference type="STRING" id="411467.BACCAP_03870"/>
<proteinExistence type="predicted"/>
<accession>A6P062</accession>
<organism evidence="1 2">
    <name type="scientific">Pseudoflavonifractor capillosus ATCC 29799</name>
    <dbReference type="NCBI Taxonomy" id="411467"/>
    <lineage>
        <taxon>Bacteria</taxon>
        <taxon>Bacillati</taxon>
        <taxon>Bacillota</taxon>
        <taxon>Clostridia</taxon>
        <taxon>Eubacteriales</taxon>
        <taxon>Oscillospiraceae</taxon>
        <taxon>Pseudoflavonifractor</taxon>
    </lineage>
</organism>
<protein>
    <submittedName>
        <fullName evidence="1">Uncharacterized protein</fullName>
    </submittedName>
</protein>
<keyword evidence="2" id="KW-1185">Reference proteome</keyword>
<evidence type="ECO:0000313" key="1">
    <source>
        <dbReference type="EMBL" id="EDM98212.1"/>
    </source>
</evidence>
<reference evidence="1 2" key="1">
    <citation type="submission" date="2007-04" db="EMBL/GenBank/DDBJ databases">
        <authorList>
            <person name="Fulton L."/>
            <person name="Clifton S."/>
            <person name="Fulton B."/>
            <person name="Xu J."/>
            <person name="Minx P."/>
            <person name="Pepin K.H."/>
            <person name="Johnson M."/>
            <person name="Thiruvilangam P."/>
            <person name="Bhonagiri V."/>
            <person name="Nash W.E."/>
            <person name="Mardis E.R."/>
            <person name="Wilson R.K."/>
        </authorList>
    </citation>
    <scope>NUCLEOTIDE SEQUENCE [LARGE SCALE GENOMIC DNA]</scope>
    <source>
        <strain evidence="1 2">ATCC 29799</strain>
    </source>
</reference>
<dbReference type="EMBL" id="AAXG02000041">
    <property type="protein sequence ID" value="EDM98212.1"/>
    <property type="molecule type" value="Genomic_DNA"/>
</dbReference>
<sequence length="34" mass="3789">MSICFTYVKRFRPVKQPAYKRTPAGPVSGGCSRV</sequence>
<comment type="caution">
    <text evidence="1">The sequence shown here is derived from an EMBL/GenBank/DDBJ whole genome shotgun (WGS) entry which is preliminary data.</text>
</comment>
<dbReference type="Proteomes" id="UP000003639">
    <property type="component" value="Unassembled WGS sequence"/>
</dbReference>
<reference evidence="1 2" key="2">
    <citation type="submission" date="2007-06" db="EMBL/GenBank/DDBJ databases">
        <title>Draft genome sequence of Pseudoflavonifractor capillosus ATCC 29799.</title>
        <authorList>
            <person name="Sudarsanam P."/>
            <person name="Ley R."/>
            <person name="Guruge J."/>
            <person name="Turnbaugh P.J."/>
            <person name="Mahowald M."/>
            <person name="Liep D."/>
            <person name="Gordon J."/>
        </authorList>
    </citation>
    <scope>NUCLEOTIDE SEQUENCE [LARGE SCALE GENOMIC DNA]</scope>
    <source>
        <strain evidence="1 2">ATCC 29799</strain>
    </source>
</reference>
<name>A6P062_9FIRM</name>
<gene>
    <name evidence="1" type="ORF">BACCAP_03870</name>
</gene>
<dbReference type="AlphaFoldDB" id="A6P062"/>
<evidence type="ECO:0000313" key="2">
    <source>
        <dbReference type="Proteomes" id="UP000003639"/>
    </source>
</evidence>